<accession>A0A7J6X831</accession>
<protein>
    <submittedName>
        <fullName evidence="1">Uncharacterized protein</fullName>
    </submittedName>
</protein>
<keyword evidence="2" id="KW-1185">Reference proteome</keyword>
<dbReference type="EMBL" id="JABWDY010004656">
    <property type="protein sequence ID" value="KAF5205015.1"/>
    <property type="molecule type" value="Genomic_DNA"/>
</dbReference>
<gene>
    <name evidence="1" type="ORF">FRX31_005398</name>
</gene>
<evidence type="ECO:0000313" key="2">
    <source>
        <dbReference type="Proteomes" id="UP000554482"/>
    </source>
</evidence>
<name>A0A7J6X831_THATH</name>
<proteinExistence type="predicted"/>
<organism evidence="1 2">
    <name type="scientific">Thalictrum thalictroides</name>
    <name type="common">Rue-anemone</name>
    <name type="synonym">Anemone thalictroides</name>
    <dbReference type="NCBI Taxonomy" id="46969"/>
    <lineage>
        <taxon>Eukaryota</taxon>
        <taxon>Viridiplantae</taxon>
        <taxon>Streptophyta</taxon>
        <taxon>Embryophyta</taxon>
        <taxon>Tracheophyta</taxon>
        <taxon>Spermatophyta</taxon>
        <taxon>Magnoliopsida</taxon>
        <taxon>Ranunculales</taxon>
        <taxon>Ranunculaceae</taxon>
        <taxon>Thalictroideae</taxon>
        <taxon>Thalictrum</taxon>
    </lineage>
</organism>
<sequence>MYVDEGNCSTLSVSCDEDVFGEEIVGELDEMIVVLVGVVGSSEISSESGFGERFGREVEAGDLLGVKVFSWDER</sequence>
<comment type="caution">
    <text evidence="1">The sequence shown here is derived from an EMBL/GenBank/DDBJ whole genome shotgun (WGS) entry which is preliminary data.</text>
</comment>
<dbReference type="AlphaFoldDB" id="A0A7J6X831"/>
<evidence type="ECO:0000313" key="1">
    <source>
        <dbReference type="EMBL" id="KAF5205015.1"/>
    </source>
</evidence>
<dbReference type="Proteomes" id="UP000554482">
    <property type="component" value="Unassembled WGS sequence"/>
</dbReference>
<reference evidence="1 2" key="1">
    <citation type="submission" date="2020-06" db="EMBL/GenBank/DDBJ databases">
        <title>Transcriptomic and genomic resources for Thalictrum thalictroides and T. hernandezii: Facilitating candidate gene discovery in an emerging model plant lineage.</title>
        <authorList>
            <person name="Arias T."/>
            <person name="Riano-Pachon D.M."/>
            <person name="Di Stilio V.S."/>
        </authorList>
    </citation>
    <scope>NUCLEOTIDE SEQUENCE [LARGE SCALE GENOMIC DNA]</scope>
    <source>
        <strain evidence="2">cv. WT478/WT964</strain>
        <tissue evidence="1">Leaves</tissue>
    </source>
</reference>